<name>A0ABR7RIZ8_9PROT</name>
<keyword evidence="4" id="KW-0456">Lyase</keyword>
<keyword evidence="3" id="KW-0574">Periplasm</keyword>
<keyword evidence="8" id="KW-1185">Reference proteome</keyword>
<evidence type="ECO:0000256" key="2">
    <source>
        <dbReference type="ARBA" id="ARBA00022729"/>
    </source>
</evidence>
<dbReference type="Pfam" id="PF07940">
    <property type="entry name" value="Hepar_II_III_C"/>
    <property type="match status" value="1"/>
</dbReference>
<evidence type="ECO:0000256" key="3">
    <source>
        <dbReference type="ARBA" id="ARBA00022764"/>
    </source>
</evidence>
<dbReference type="EMBL" id="JACTVA010000006">
    <property type="protein sequence ID" value="MBC9206291.1"/>
    <property type="molecule type" value="Genomic_DNA"/>
</dbReference>
<evidence type="ECO:0000259" key="6">
    <source>
        <dbReference type="Pfam" id="PF07940"/>
    </source>
</evidence>
<dbReference type="Gene3D" id="2.70.98.70">
    <property type="match status" value="1"/>
</dbReference>
<dbReference type="PANTHER" id="PTHR39210:SF1">
    <property type="entry name" value="HEPARIN-SULFATE LYASE"/>
    <property type="match status" value="1"/>
</dbReference>
<organism evidence="7 8">
    <name type="scientific">Teichococcus aerophilus</name>
    <dbReference type="NCBI Taxonomy" id="1224513"/>
    <lineage>
        <taxon>Bacteria</taxon>
        <taxon>Pseudomonadati</taxon>
        <taxon>Pseudomonadota</taxon>
        <taxon>Alphaproteobacteria</taxon>
        <taxon>Acetobacterales</taxon>
        <taxon>Roseomonadaceae</taxon>
        <taxon>Roseomonas</taxon>
    </lineage>
</organism>
<comment type="subcellular location">
    <subcellularLocation>
        <location evidence="1">Periplasm</location>
    </subcellularLocation>
</comment>
<feature type="compositionally biased region" description="Low complexity" evidence="5">
    <location>
        <begin position="46"/>
        <end position="58"/>
    </location>
</feature>
<evidence type="ECO:0000313" key="7">
    <source>
        <dbReference type="EMBL" id="MBC9206291.1"/>
    </source>
</evidence>
<dbReference type="InterPro" id="IPR012480">
    <property type="entry name" value="Hepar_II_III_C"/>
</dbReference>
<reference evidence="7 8" key="1">
    <citation type="journal article" date="2013" name="Int. J. Syst. Evol. Microbiol.">
        <title>Roseomonas aerophila sp. nov., isolated from air.</title>
        <authorList>
            <person name="Kim S.J."/>
            <person name="Weon H.Y."/>
            <person name="Ahn J.H."/>
            <person name="Hong S.B."/>
            <person name="Seok S.J."/>
            <person name="Whang K.S."/>
            <person name="Kwon S.W."/>
        </authorList>
    </citation>
    <scope>NUCLEOTIDE SEQUENCE [LARGE SCALE GENOMIC DNA]</scope>
    <source>
        <strain evidence="7 8">NBRC 108923</strain>
    </source>
</reference>
<dbReference type="RefSeq" id="WP_187783469.1">
    <property type="nucleotide sequence ID" value="NZ_JACTVA010000006.1"/>
</dbReference>
<feature type="region of interest" description="Disordered" evidence="5">
    <location>
        <begin position="46"/>
        <end position="67"/>
    </location>
</feature>
<gene>
    <name evidence="7" type="ORF">IBL26_05550</name>
</gene>
<dbReference type="Proteomes" id="UP000626026">
    <property type="component" value="Unassembled WGS sequence"/>
</dbReference>
<accession>A0ABR7RIZ8</accession>
<dbReference type="SUPFAM" id="SSF48230">
    <property type="entry name" value="Chondroitin AC/alginate lyase"/>
    <property type="match status" value="1"/>
</dbReference>
<evidence type="ECO:0000256" key="5">
    <source>
        <dbReference type="SAM" id="MobiDB-lite"/>
    </source>
</evidence>
<dbReference type="PANTHER" id="PTHR39210">
    <property type="entry name" value="HEPARIN-SULFATE LYASE"/>
    <property type="match status" value="1"/>
</dbReference>
<protein>
    <submittedName>
        <fullName evidence="7">Heparinase II/III-family protein</fullName>
    </submittedName>
</protein>
<proteinExistence type="predicted"/>
<comment type="caution">
    <text evidence="7">The sequence shown here is derived from an EMBL/GenBank/DDBJ whole genome shotgun (WGS) entry which is preliminary data.</text>
</comment>
<keyword evidence="2" id="KW-0732">Signal</keyword>
<sequence>MPIQARIMRTLLIADAAWRLGPRALGRYGRYRLSMLSGQAGRRLAGARAPTGPFLTNQPTPPPPSLPEAARDALRTSLATLPPPAVHGPFPATVPALGMDLFGPGDVRPVWEANRFQALPLLAQAARLWPQAGHQAALGGWLGAWLAANPPFHGPNWACGQEAALRALHLALALALLEQDKAPTLATRAVLQLHARRIGATARYAQAQDNNHSISEPAGLYACALLLGDAAGRDRAAAELAVAMARLVAPDGGFAQVSTGYHRLLLDVLSIVEWLRRRHGAPDFPAPFAGRAAAAATWLARLVAADGAMPRLGHQDGSAFADLSAAGPADARGSVERAMRLFAQASAGFAADSGCAWLGLPAMATAARPSHWQASGSMGWEAAGARALLRTGPLRFRPGQADLLHLELWDGTRPLLTDAGTGAYNPAPADRWWLDHFSAATAHNLIVFDGQEPMPRASRFLHARWPAMATLADGAARRDTHGHTHRRRVLPEGRLWRVLDDVEGPFTEIALRWRLGPGAWRATANGASGPAILALSADAPLAVSLEAGWESPAYGTVRPCTVLTARARAPVRHLETRIELP</sequence>
<dbReference type="InterPro" id="IPR008929">
    <property type="entry name" value="Chondroitin_lyas"/>
</dbReference>
<evidence type="ECO:0000313" key="8">
    <source>
        <dbReference type="Proteomes" id="UP000626026"/>
    </source>
</evidence>
<dbReference type="Gene3D" id="1.50.10.100">
    <property type="entry name" value="Chondroitin AC/alginate lyase"/>
    <property type="match status" value="1"/>
</dbReference>
<feature type="domain" description="Heparinase II/III-like C-terminal" evidence="6">
    <location>
        <begin position="372"/>
        <end position="567"/>
    </location>
</feature>
<evidence type="ECO:0000256" key="4">
    <source>
        <dbReference type="ARBA" id="ARBA00023239"/>
    </source>
</evidence>
<evidence type="ECO:0000256" key="1">
    <source>
        <dbReference type="ARBA" id="ARBA00004418"/>
    </source>
</evidence>